<dbReference type="InterPro" id="IPR011009">
    <property type="entry name" value="Kinase-like_dom_sf"/>
</dbReference>
<dbReference type="InterPro" id="IPR019734">
    <property type="entry name" value="TPR_rpt"/>
</dbReference>
<evidence type="ECO:0000259" key="2">
    <source>
        <dbReference type="PROSITE" id="PS50011"/>
    </source>
</evidence>
<dbReference type="STRING" id="1499966.U14_03293"/>
<dbReference type="EMBL" id="DF820458">
    <property type="protein sequence ID" value="GAK52046.1"/>
    <property type="molecule type" value="Genomic_DNA"/>
</dbReference>
<dbReference type="InterPro" id="IPR053235">
    <property type="entry name" value="Ser_Thr_kinase"/>
</dbReference>
<dbReference type="SUPFAM" id="SSF48452">
    <property type="entry name" value="TPR-like"/>
    <property type="match status" value="1"/>
</dbReference>
<dbReference type="SUPFAM" id="SSF56112">
    <property type="entry name" value="Protein kinase-like (PK-like)"/>
    <property type="match status" value="1"/>
</dbReference>
<keyword evidence="4" id="KW-1185">Reference proteome</keyword>
<dbReference type="PANTHER" id="PTHR24361:SF678">
    <property type="entry name" value="SPORULATION-SPECIFIC PROTEIN 1"/>
    <property type="match status" value="1"/>
</dbReference>
<dbReference type="InterPro" id="IPR000719">
    <property type="entry name" value="Prot_kinase_dom"/>
</dbReference>
<dbReference type="Pfam" id="PF00069">
    <property type="entry name" value="Pkinase"/>
    <property type="match status" value="1"/>
</dbReference>
<dbReference type="Gene3D" id="1.25.40.10">
    <property type="entry name" value="Tetratricopeptide repeat domain"/>
    <property type="match status" value="1"/>
</dbReference>
<dbReference type="InterPro" id="IPR029024">
    <property type="entry name" value="TerB-like"/>
</dbReference>
<dbReference type="Proteomes" id="UP000030700">
    <property type="component" value="Unassembled WGS sequence"/>
</dbReference>
<dbReference type="Gene3D" id="3.30.200.20">
    <property type="entry name" value="Phosphorylase Kinase, domain 1"/>
    <property type="match status" value="1"/>
</dbReference>
<accession>A0A081BNT0</accession>
<sequence length="455" mass="51724">MAKDWFVSLKELLLSSQSQWTGSSREESEVELERRADYDAGQLALQERRFDDAIPLLKRAIDSMKYRKDALYSLGQCYEQTRMFPLARKAYERLLRLDYNFRDVKERITALDSGKSKPFAAPGNPADHVTVVNIAEDRYEMLATIHDTAVARIYQVRDRVLGRIIAMKQVNPRLEDHKAYLQQLKDRAQSDHPNIARIYDIDERQGQVTMEFVDGTDLWRAMQAKGAFALKSAMFVAVQLINGLHYAHQRQIIHHALIPEHILLTKQGQVKLLGFRALDSFVRLQKTDPPHKLMHVPPELLLQGHVSVTANVYSFGVILYEMITGKPPFSLQQLQAFFRQHAPLQFDAGILPPGLAPILSRCLAVEPDSRFPNLRVVGETLLAWFQGHDAHGEHAGELASYKDFLLMAWADGTITPQEAAFLAQKREELHITDAEARAAETEARQELKALLSGKR</sequence>
<dbReference type="Gene3D" id="1.10.510.10">
    <property type="entry name" value="Transferase(Phosphotransferase) domain 1"/>
    <property type="match status" value="1"/>
</dbReference>
<dbReference type="Pfam" id="PF13432">
    <property type="entry name" value="TPR_16"/>
    <property type="match status" value="1"/>
</dbReference>
<dbReference type="GO" id="GO:0004672">
    <property type="term" value="F:protein kinase activity"/>
    <property type="evidence" value="ECO:0007669"/>
    <property type="project" value="InterPro"/>
</dbReference>
<keyword evidence="1" id="KW-0802">TPR repeat</keyword>
<dbReference type="CDD" id="cd14014">
    <property type="entry name" value="STKc_PknB_like"/>
    <property type="match status" value="1"/>
</dbReference>
<dbReference type="GO" id="GO:0005524">
    <property type="term" value="F:ATP binding"/>
    <property type="evidence" value="ECO:0007669"/>
    <property type="project" value="InterPro"/>
</dbReference>
<name>A0A081BNT0_9BACT</name>
<protein>
    <recommendedName>
        <fullName evidence="2">Protein kinase domain-containing protein</fullName>
    </recommendedName>
</protein>
<dbReference type="InterPro" id="IPR011990">
    <property type="entry name" value="TPR-like_helical_dom_sf"/>
</dbReference>
<feature type="repeat" description="TPR" evidence="1">
    <location>
        <begin position="68"/>
        <end position="101"/>
    </location>
</feature>
<evidence type="ECO:0000313" key="3">
    <source>
        <dbReference type="EMBL" id="GAK52046.1"/>
    </source>
</evidence>
<evidence type="ECO:0000256" key="1">
    <source>
        <dbReference type="PROSITE-ProRule" id="PRU00339"/>
    </source>
</evidence>
<dbReference type="PANTHER" id="PTHR24361">
    <property type="entry name" value="MITOGEN-ACTIVATED KINASE KINASE KINASE"/>
    <property type="match status" value="1"/>
</dbReference>
<organism evidence="3">
    <name type="scientific">Candidatus Moduliflexus flocculans</name>
    <dbReference type="NCBI Taxonomy" id="1499966"/>
    <lineage>
        <taxon>Bacteria</taxon>
        <taxon>Candidatus Moduliflexota</taxon>
        <taxon>Candidatus Moduliflexia</taxon>
        <taxon>Candidatus Moduliflexales</taxon>
        <taxon>Candidatus Moduliflexaceae</taxon>
    </lineage>
</organism>
<proteinExistence type="predicted"/>
<dbReference type="HOGENOM" id="CLU_594048_0_0_0"/>
<dbReference type="AlphaFoldDB" id="A0A081BNT0"/>
<feature type="domain" description="Protein kinase" evidence="2">
    <location>
        <begin position="139"/>
        <end position="385"/>
    </location>
</feature>
<dbReference type="PROSITE" id="PS50005">
    <property type="entry name" value="TPR"/>
    <property type="match status" value="1"/>
</dbReference>
<gene>
    <name evidence="3" type="ORF">U14_03293</name>
</gene>
<reference evidence="3" key="1">
    <citation type="journal article" date="2015" name="PeerJ">
        <title>First genomic representation of candidate bacterial phylum KSB3 points to enhanced environmental sensing as a trigger of wastewater bulking.</title>
        <authorList>
            <person name="Sekiguchi Y."/>
            <person name="Ohashi A."/>
            <person name="Parks D.H."/>
            <person name="Yamauchi T."/>
            <person name="Tyson G.W."/>
            <person name="Hugenholtz P."/>
        </authorList>
    </citation>
    <scope>NUCLEOTIDE SEQUENCE [LARGE SCALE GENOMIC DNA]</scope>
</reference>
<evidence type="ECO:0000313" key="4">
    <source>
        <dbReference type="Proteomes" id="UP000030700"/>
    </source>
</evidence>
<dbReference type="GO" id="GO:0005737">
    <property type="term" value="C:cytoplasm"/>
    <property type="evidence" value="ECO:0007669"/>
    <property type="project" value="TreeGrafter"/>
</dbReference>
<dbReference type="PROSITE" id="PS50011">
    <property type="entry name" value="PROTEIN_KINASE_DOM"/>
    <property type="match status" value="1"/>
</dbReference>
<dbReference type="SUPFAM" id="SSF158682">
    <property type="entry name" value="TerB-like"/>
    <property type="match status" value="1"/>
</dbReference>